<dbReference type="SUPFAM" id="SSF51197">
    <property type="entry name" value="Clavaminate synthase-like"/>
    <property type="match status" value="1"/>
</dbReference>
<protein>
    <recommendedName>
        <fullName evidence="4">Phytanoyl-CoA dioxygenase family protein</fullName>
    </recommendedName>
</protein>
<evidence type="ECO:0000313" key="2">
    <source>
        <dbReference type="EMBL" id="QVJ02386.1"/>
    </source>
</evidence>
<keyword evidence="3" id="KW-1185">Reference proteome</keyword>
<dbReference type="EMBL" id="CP074402">
    <property type="protein sequence ID" value="QVJ02386.1"/>
    <property type="molecule type" value="Genomic_DNA"/>
</dbReference>
<dbReference type="Proteomes" id="UP000682416">
    <property type="component" value="Chromosome"/>
</dbReference>
<accession>A0A975LC14</accession>
<evidence type="ECO:0008006" key="4">
    <source>
        <dbReference type="Google" id="ProtNLM"/>
    </source>
</evidence>
<organism evidence="2 3">
    <name type="scientific">Nocardiopsis eucommiae</name>
    <dbReference type="NCBI Taxonomy" id="2831970"/>
    <lineage>
        <taxon>Bacteria</taxon>
        <taxon>Bacillati</taxon>
        <taxon>Actinomycetota</taxon>
        <taxon>Actinomycetes</taxon>
        <taxon>Streptosporangiales</taxon>
        <taxon>Nocardiopsidaceae</taxon>
        <taxon>Nocardiopsis</taxon>
    </lineage>
</organism>
<gene>
    <name evidence="2" type="ORF">KGD82_07470</name>
</gene>
<evidence type="ECO:0000256" key="1">
    <source>
        <dbReference type="SAM" id="MobiDB-lite"/>
    </source>
</evidence>
<feature type="region of interest" description="Disordered" evidence="1">
    <location>
        <begin position="89"/>
        <end position="113"/>
    </location>
</feature>
<reference evidence="2" key="1">
    <citation type="submission" date="2021-05" db="EMBL/GenBank/DDBJ databases">
        <authorList>
            <person name="Kaiqin L."/>
            <person name="Jian G."/>
        </authorList>
    </citation>
    <scope>NUCLEOTIDE SEQUENCE</scope>
    <source>
        <strain evidence="2">HDS5</strain>
    </source>
</reference>
<dbReference type="Gene3D" id="2.60.120.620">
    <property type="entry name" value="q2cbj1_9rhob like domain"/>
    <property type="match status" value="1"/>
</dbReference>
<dbReference type="AlphaFoldDB" id="A0A975LC14"/>
<proteinExistence type="predicted"/>
<name>A0A975LC14_9ACTN</name>
<evidence type="ECO:0000313" key="3">
    <source>
        <dbReference type="Proteomes" id="UP000682416"/>
    </source>
</evidence>
<dbReference type="KEGG" id="nec:KGD82_07470"/>
<sequence>MPELARVTRDADLDSVVEILERDGGVIVEDFVDDETVAALWKDLGPALEAHDYGKDAFVGKQTRRVSSLFARTSHLSPVVLHPFTWEPHGGSCRSRCTPGSAGTVRWPRPASR</sequence>